<keyword evidence="5" id="KW-0067">ATP-binding</keyword>
<proteinExistence type="inferred from homology"/>
<dbReference type="GO" id="GO:0005524">
    <property type="term" value="F:ATP binding"/>
    <property type="evidence" value="ECO:0007669"/>
    <property type="project" value="UniProtKB-KW"/>
</dbReference>
<comment type="caution">
    <text evidence="10">The sequence shown here is derived from an EMBL/GenBank/DDBJ whole genome shotgun (WGS) entry which is preliminary data.</text>
</comment>
<name>A0A1V4AHH7_9ACTN</name>
<dbReference type="EMBL" id="MVFC01000001">
    <property type="protein sequence ID" value="OON82903.1"/>
    <property type="molecule type" value="Genomic_DNA"/>
</dbReference>
<dbReference type="RefSeq" id="WP_227024960.1">
    <property type="nucleotide sequence ID" value="NZ_CP045178.1"/>
</dbReference>
<dbReference type="InterPro" id="IPR018484">
    <property type="entry name" value="FGGY_N"/>
</dbReference>
<feature type="domain" description="Carbohydrate kinase FGGY C-terminal" evidence="9">
    <location>
        <begin position="266"/>
        <end position="457"/>
    </location>
</feature>
<dbReference type="GO" id="GO:0008993">
    <property type="term" value="F:rhamnulokinase activity"/>
    <property type="evidence" value="ECO:0007669"/>
    <property type="project" value="InterPro"/>
</dbReference>
<dbReference type="GO" id="GO:0005829">
    <property type="term" value="C:cytosol"/>
    <property type="evidence" value="ECO:0007669"/>
    <property type="project" value="TreeGrafter"/>
</dbReference>
<dbReference type="SUPFAM" id="SSF53067">
    <property type="entry name" value="Actin-like ATPase domain"/>
    <property type="match status" value="2"/>
</dbReference>
<dbReference type="Proteomes" id="UP000190539">
    <property type="component" value="Unassembled WGS sequence"/>
</dbReference>
<keyword evidence="11" id="KW-1185">Reference proteome</keyword>
<dbReference type="InterPro" id="IPR043129">
    <property type="entry name" value="ATPase_NBD"/>
</dbReference>
<evidence type="ECO:0000313" key="10">
    <source>
        <dbReference type="EMBL" id="OON82903.1"/>
    </source>
</evidence>
<protein>
    <submittedName>
        <fullName evidence="10">Rhamnulokinase</fullName>
    </submittedName>
</protein>
<reference evidence="10 11" key="1">
    <citation type="submission" date="2017-02" db="EMBL/GenBank/DDBJ databases">
        <title>Draft Genome Sequence of Streptomyces tsukubaensis F601, a Producer of the immunosuppressant tacrolimus FK506.</title>
        <authorList>
            <person name="Zong G."/>
            <person name="Zhong C."/>
            <person name="Fu J."/>
            <person name="Qin R."/>
            <person name="Cao G."/>
        </authorList>
    </citation>
    <scope>NUCLEOTIDE SEQUENCE [LARGE SCALE GENOMIC DNA]</scope>
    <source>
        <strain evidence="10 11">F601</strain>
    </source>
</reference>
<evidence type="ECO:0000259" key="9">
    <source>
        <dbReference type="Pfam" id="PF02782"/>
    </source>
</evidence>
<dbReference type="InterPro" id="IPR000577">
    <property type="entry name" value="Carb_kinase_FGGY"/>
</dbReference>
<sequence>MPSRSPSSATATFAAADLGATSGRVMVGRAGPAELALTEVHRFPNRPVALPDGLHWDVLGLYQGVLDGLGHAARSAGIASDGIASVGIDSWAVDYGLLDAEGTLLGNPYHYRDGRTEGVADRLHRALPAGEHYGITGLQRLPFNTVFQLAAAAGGTQLAAARTLLMIPDLLTYWLTGTVGAESTNASTTGLFDARAGTWSDAVLDRLGIERALLPALRHPGDNAGTLLPGVVSATGLPASTPVTAVASHDTASAVAAVPATGDGFAYISCGTWSLAGLELDAPVISEASRAADFTNERGVEGTFRFLRNVMGLWLLSETLRRWAGDGLPTELAPLLEQAARARPFAALVDPDDPAFLSPGDIPARIAAYCARTGQTPPQDRGATVRCVLESLALAHRATLRTAAELSGRDIRVVHMVGGGSRNELLCQLTSDATGLPVVAGPAEATALGNVLVQARSLGVVGERADMRRLVAATQPLRHYRPAGDESAWSAAARRVGLD</sequence>
<dbReference type="Pfam" id="PF00370">
    <property type="entry name" value="FGGY_N"/>
    <property type="match status" value="1"/>
</dbReference>
<evidence type="ECO:0000256" key="6">
    <source>
        <dbReference type="ARBA" id="ARBA00023157"/>
    </source>
</evidence>
<dbReference type="InterPro" id="IPR018485">
    <property type="entry name" value="FGGY_C"/>
</dbReference>
<organism evidence="10 11">
    <name type="scientific">Streptomyces tsukubensis</name>
    <dbReference type="NCBI Taxonomy" id="83656"/>
    <lineage>
        <taxon>Bacteria</taxon>
        <taxon>Bacillati</taxon>
        <taxon>Actinomycetota</taxon>
        <taxon>Actinomycetes</taxon>
        <taxon>Kitasatosporales</taxon>
        <taxon>Streptomycetaceae</taxon>
        <taxon>Streptomyces</taxon>
    </lineage>
</organism>
<dbReference type="PANTHER" id="PTHR10196">
    <property type="entry name" value="SUGAR KINASE"/>
    <property type="match status" value="1"/>
</dbReference>
<dbReference type="PIRSF" id="PIRSF000538">
    <property type="entry name" value="GlpK"/>
    <property type="match status" value="1"/>
</dbReference>
<evidence type="ECO:0000259" key="8">
    <source>
        <dbReference type="Pfam" id="PF00370"/>
    </source>
</evidence>
<dbReference type="Gene3D" id="3.30.420.40">
    <property type="match status" value="2"/>
</dbReference>
<dbReference type="GO" id="GO:0019301">
    <property type="term" value="P:rhamnose catabolic process"/>
    <property type="evidence" value="ECO:0007669"/>
    <property type="project" value="InterPro"/>
</dbReference>
<evidence type="ECO:0000256" key="4">
    <source>
        <dbReference type="ARBA" id="ARBA00022777"/>
    </source>
</evidence>
<dbReference type="CDD" id="cd07771">
    <property type="entry name" value="ASKHA_NBD_FGGY_RhaB-like"/>
    <property type="match status" value="1"/>
</dbReference>
<accession>A0A1V4AHH7</accession>
<dbReference type="InterPro" id="IPR013449">
    <property type="entry name" value="Rhamnulokinase"/>
</dbReference>
<keyword evidence="3" id="KW-0547">Nucleotide-binding</keyword>
<dbReference type="GO" id="GO:0004370">
    <property type="term" value="F:glycerol kinase activity"/>
    <property type="evidence" value="ECO:0007669"/>
    <property type="project" value="TreeGrafter"/>
</dbReference>
<evidence type="ECO:0000256" key="3">
    <source>
        <dbReference type="ARBA" id="ARBA00022741"/>
    </source>
</evidence>
<dbReference type="STRING" id="83656.B1H18_02510"/>
<evidence type="ECO:0000256" key="2">
    <source>
        <dbReference type="ARBA" id="ARBA00022679"/>
    </source>
</evidence>
<evidence type="ECO:0000256" key="7">
    <source>
        <dbReference type="ARBA" id="ARBA00023308"/>
    </source>
</evidence>
<keyword evidence="2" id="KW-0808">Transferase</keyword>
<keyword evidence="6" id="KW-1015">Disulfide bond</keyword>
<dbReference type="GO" id="GO:0006071">
    <property type="term" value="P:glycerol metabolic process"/>
    <property type="evidence" value="ECO:0007669"/>
    <property type="project" value="TreeGrafter"/>
</dbReference>
<evidence type="ECO:0000313" key="11">
    <source>
        <dbReference type="Proteomes" id="UP000190539"/>
    </source>
</evidence>
<evidence type="ECO:0000256" key="1">
    <source>
        <dbReference type="ARBA" id="ARBA00009156"/>
    </source>
</evidence>
<dbReference type="Pfam" id="PF02782">
    <property type="entry name" value="FGGY_C"/>
    <property type="match status" value="1"/>
</dbReference>
<comment type="similarity">
    <text evidence="1">Belongs to the FGGY kinase family.</text>
</comment>
<gene>
    <name evidence="10" type="ORF">B1H18_02510</name>
</gene>
<keyword evidence="4 10" id="KW-0418">Kinase</keyword>
<evidence type="ECO:0000256" key="5">
    <source>
        <dbReference type="ARBA" id="ARBA00022840"/>
    </source>
</evidence>
<feature type="domain" description="Carbohydrate kinase FGGY N-terminal" evidence="8">
    <location>
        <begin position="17"/>
        <end position="255"/>
    </location>
</feature>
<keyword evidence="7" id="KW-0684">Rhamnose metabolism</keyword>
<dbReference type="PANTHER" id="PTHR10196:SF93">
    <property type="entry name" value="L-RHAMNULOKINASE"/>
    <property type="match status" value="1"/>
</dbReference>
<dbReference type="AlphaFoldDB" id="A0A1V4AHH7"/>